<feature type="chain" id="PRO_5023149624" description="Argininosuccinate lyase" evidence="2">
    <location>
        <begin position="22"/>
        <end position="82"/>
    </location>
</feature>
<dbReference type="Proteomes" id="UP000321250">
    <property type="component" value="Unassembled WGS sequence"/>
</dbReference>
<feature type="compositionally biased region" description="Low complexity" evidence="1">
    <location>
        <begin position="43"/>
        <end position="56"/>
    </location>
</feature>
<evidence type="ECO:0000313" key="4">
    <source>
        <dbReference type="Proteomes" id="UP000321250"/>
    </source>
</evidence>
<comment type="caution">
    <text evidence="3">The sequence shown here is derived from an EMBL/GenBank/DDBJ whole genome shotgun (WGS) entry which is preliminary data.</text>
</comment>
<name>A0A5C6UJH8_9SPHN</name>
<evidence type="ECO:0008006" key="5">
    <source>
        <dbReference type="Google" id="ProtNLM"/>
    </source>
</evidence>
<dbReference type="RefSeq" id="WP_147083695.1">
    <property type="nucleotide sequence ID" value="NZ_VOQR01000001.1"/>
</dbReference>
<evidence type="ECO:0000256" key="2">
    <source>
        <dbReference type="SAM" id="SignalP"/>
    </source>
</evidence>
<feature type="signal peptide" evidence="2">
    <location>
        <begin position="1"/>
        <end position="21"/>
    </location>
</feature>
<feature type="compositionally biased region" description="Basic and acidic residues" evidence="1">
    <location>
        <begin position="57"/>
        <end position="75"/>
    </location>
</feature>
<proteinExistence type="predicted"/>
<reference evidence="3 4" key="1">
    <citation type="journal article" date="2013" name="Antonie Van Leeuwenhoek">
        <title>Sphingomonas ginsenosidivorax sp. nov., with the ability to transform ginsenosides.</title>
        <authorList>
            <person name="Jin X.F."/>
            <person name="Kim J.K."/>
            <person name="Liu Q.M."/>
            <person name="Kang M.S."/>
            <person name="He D."/>
            <person name="Jin F.X."/>
            <person name="Kim S.C."/>
            <person name="Im W.T."/>
        </authorList>
    </citation>
    <scope>NUCLEOTIDE SEQUENCE [LARGE SCALE GENOMIC DNA]</scope>
    <source>
        <strain evidence="3 4">KHI67</strain>
    </source>
</reference>
<dbReference type="OrthoDB" id="7596860at2"/>
<gene>
    <name evidence="3" type="ORF">FSB78_16810</name>
</gene>
<keyword evidence="2" id="KW-0732">Signal</keyword>
<protein>
    <recommendedName>
        <fullName evidence="5">Argininosuccinate lyase</fullName>
    </recommendedName>
</protein>
<dbReference type="PROSITE" id="PS51257">
    <property type="entry name" value="PROKAR_LIPOPROTEIN"/>
    <property type="match status" value="1"/>
</dbReference>
<organism evidence="3 4">
    <name type="scientific">Sphingomonas ginsenosidivorax</name>
    <dbReference type="NCBI Taxonomy" id="862135"/>
    <lineage>
        <taxon>Bacteria</taxon>
        <taxon>Pseudomonadati</taxon>
        <taxon>Pseudomonadota</taxon>
        <taxon>Alphaproteobacteria</taxon>
        <taxon>Sphingomonadales</taxon>
        <taxon>Sphingomonadaceae</taxon>
        <taxon>Sphingomonas</taxon>
    </lineage>
</organism>
<evidence type="ECO:0000313" key="3">
    <source>
        <dbReference type="EMBL" id="TXC72421.1"/>
    </source>
</evidence>
<dbReference type="AlphaFoldDB" id="A0A5C6UJH8"/>
<evidence type="ECO:0000256" key="1">
    <source>
        <dbReference type="SAM" id="MobiDB-lite"/>
    </source>
</evidence>
<keyword evidence="4" id="KW-1185">Reference proteome</keyword>
<dbReference type="EMBL" id="VOQR01000001">
    <property type="protein sequence ID" value="TXC72421.1"/>
    <property type="molecule type" value="Genomic_DNA"/>
</dbReference>
<feature type="region of interest" description="Disordered" evidence="1">
    <location>
        <begin position="36"/>
        <end position="82"/>
    </location>
</feature>
<sequence>MKRLIPIGALASALVLGGCGAADGLKPAAGKALPVAPYGAKATPTPTQLLTPTTQQRPERSDELLKSSVPRRSDEFDLPPPD</sequence>
<accession>A0A5C6UJH8</accession>